<dbReference type="AlphaFoldDB" id="A0A1D6RNM5"/>
<organism evidence="1">
    <name type="scientific">Triticum aestivum</name>
    <name type="common">Wheat</name>
    <dbReference type="NCBI Taxonomy" id="4565"/>
    <lineage>
        <taxon>Eukaryota</taxon>
        <taxon>Viridiplantae</taxon>
        <taxon>Streptophyta</taxon>
        <taxon>Embryophyta</taxon>
        <taxon>Tracheophyta</taxon>
        <taxon>Spermatophyta</taxon>
        <taxon>Magnoliopsida</taxon>
        <taxon>Liliopsida</taxon>
        <taxon>Poales</taxon>
        <taxon>Poaceae</taxon>
        <taxon>BOP clade</taxon>
        <taxon>Pooideae</taxon>
        <taxon>Triticodae</taxon>
        <taxon>Triticeae</taxon>
        <taxon>Triticinae</taxon>
        <taxon>Triticum</taxon>
    </lineage>
</organism>
<dbReference type="Gramene" id="TraesSTA2D03G01168100.1">
    <property type="protein sequence ID" value="TraesSTA2D03G01168100.1.CDS1"/>
    <property type="gene ID" value="TraesSTA2D03G01168100"/>
</dbReference>
<reference evidence="1" key="2">
    <citation type="submission" date="2018-10" db="UniProtKB">
        <authorList>
            <consortium name="EnsemblPlants"/>
        </authorList>
    </citation>
    <scope>IDENTIFICATION</scope>
</reference>
<evidence type="ECO:0000313" key="2">
    <source>
        <dbReference type="Proteomes" id="UP000019116"/>
    </source>
</evidence>
<sequence>MGQIAPVASPQSMNGVAKWPGEASIQRGVHTVRLWPVTSSCWMVTTTAALRRGLARRCWARLGWKEEELHPACEVQPVNMCSPTARVYLCPVHGCSVFGACVHTTATCGVRRSQTKRRTHFLHMRVHAR</sequence>
<dbReference type="Proteomes" id="UP000019116">
    <property type="component" value="Chromosome 2D"/>
</dbReference>
<reference evidence="1" key="1">
    <citation type="submission" date="2018-08" db="EMBL/GenBank/DDBJ databases">
        <authorList>
            <person name="Rossello M."/>
        </authorList>
    </citation>
    <scope>NUCLEOTIDE SEQUENCE [LARGE SCALE GENOMIC DNA]</scope>
    <source>
        <strain evidence="1">cv. Chinese Spring</strain>
    </source>
</reference>
<proteinExistence type="predicted"/>
<protein>
    <submittedName>
        <fullName evidence="1">Uncharacterized protein</fullName>
    </submittedName>
</protein>
<dbReference type="EnsemblPlants" id="TraesCS2D02G248100.1">
    <property type="protein sequence ID" value="TraesCS2D02G248100.1.cds1"/>
    <property type="gene ID" value="TraesCS2D02G248100"/>
</dbReference>
<dbReference type="Gramene" id="TraesCAD_scaffold_019995_01G000200.1">
    <property type="protein sequence ID" value="TraesCAD_scaffold_019995_01G000200.1"/>
    <property type="gene ID" value="TraesCAD_scaffold_019995_01G000200"/>
</dbReference>
<evidence type="ECO:0000313" key="1">
    <source>
        <dbReference type="EnsemblPlants" id="TraesCS2D02G248100.1.cds1"/>
    </source>
</evidence>
<name>A0A1D6RNM5_WHEAT</name>
<dbReference type="Gramene" id="TraesCLE_scaffold_016466_01G000200.1">
    <property type="protein sequence ID" value="TraesCLE_scaffold_016466_01G000200.1"/>
    <property type="gene ID" value="TraesCLE_scaffold_016466_01G000200"/>
</dbReference>
<dbReference type="Gramene" id="TraesCS2D03G0569300.1">
    <property type="protein sequence ID" value="TraesCS2D03G0569300.1.CDS1"/>
    <property type="gene ID" value="TraesCS2D03G0569300"/>
</dbReference>
<accession>A0A1D6RNM5</accession>
<dbReference type="Gramene" id="TraesWEE_scaffold_114371_01G000200.1">
    <property type="protein sequence ID" value="TraesWEE_scaffold_114371_01G000200.1"/>
    <property type="gene ID" value="TraesWEE_scaffold_114371_01G000200"/>
</dbReference>
<dbReference type="Gramene" id="TraesROB_scaffold_020505_01G000400.1">
    <property type="protein sequence ID" value="TraesROB_scaffold_020505_01G000400.1"/>
    <property type="gene ID" value="TraesROB_scaffold_020505_01G000400"/>
</dbReference>
<keyword evidence="2" id="KW-1185">Reference proteome</keyword>
<dbReference type="Gramene" id="TraesCS2D02G248100.1">
    <property type="protein sequence ID" value="TraesCS2D02G248100.1.cds1"/>
    <property type="gene ID" value="TraesCS2D02G248100"/>
</dbReference>
<dbReference type="Gramene" id="TraesLAC2D03G01130590.1">
    <property type="protein sequence ID" value="TraesLAC2D03G01130590.1.CDS1"/>
    <property type="gene ID" value="TraesLAC2D03G01130590"/>
</dbReference>
<dbReference type="Gramene" id="TraesMAC2D03G01177050.1">
    <property type="protein sequence ID" value="TraesMAC2D03G01177050.1.CDS1"/>
    <property type="gene ID" value="TraesMAC2D03G01177050"/>
</dbReference>
<dbReference type="Gramene" id="TraesRN2D0100607300.1">
    <property type="protein sequence ID" value="TraesRN2D0100607300.1"/>
    <property type="gene ID" value="TraesRN2D0100607300"/>
</dbReference>